<dbReference type="InterPro" id="IPR015155">
    <property type="entry name" value="PFU"/>
</dbReference>
<organism evidence="2 3">
    <name type="scientific">Nelumbo nucifera</name>
    <name type="common">Sacred lotus</name>
    <dbReference type="NCBI Taxonomy" id="4432"/>
    <lineage>
        <taxon>Eukaryota</taxon>
        <taxon>Viridiplantae</taxon>
        <taxon>Streptophyta</taxon>
        <taxon>Embryophyta</taxon>
        <taxon>Tracheophyta</taxon>
        <taxon>Spermatophyta</taxon>
        <taxon>Magnoliopsida</taxon>
        <taxon>Proteales</taxon>
        <taxon>Nelumbonaceae</taxon>
        <taxon>Nelumbo</taxon>
    </lineage>
</organism>
<dbReference type="PROSITE" id="PS51394">
    <property type="entry name" value="PFU"/>
    <property type="match status" value="1"/>
</dbReference>
<reference evidence="2 3" key="1">
    <citation type="journal article" date="2020" name="Mol. Biol. Evol.">
        <title>Distinct Expression and Methylation Patterns for Genes with Different Fates following a Single Whole-Genome Duplication in Flowering Plants.</title>
        <authorList>
            <person name="Shi T."/>
            <person name="Rahmani R.S."/>
            <person name="Gugger P.F."/>
            <person name="Wang M."/>
            <person name="Li H."/>
            <person name="Zhang Y."/>
            <person name="Li Z."/>
            <person name="Wang Q."/>
            <person name="Van de Peer Y."/>
            <person name="Marchal K."/>
            <person name="Chen J."/>
        </authorList>
    </citation>
    <scope>NUCLEOTIDE SEQUENCE [LARGE SCALE GENOMIC DNA]</scope>
    <source>
        <tissue evidence="2">Leaf</tissue>
    </source>
</reference>
<dbReference type="Proteomes" id="UP000607653">
    <property type="component" value="Unassembled WGS sequence"/>
</dbReference>
<evidence type="ECO:0000313" key="2">
    <source>
        <dbReference type="EMBL" id="DAD25044.1"/>
    </source>
</evidence>
<proteinExistence type="predicted"/>
<gene>
    <name evidence="2" type="ORF">HUJ06_026508</name>
</gene>
<evidence type="ECO:0000313" key="3">
    <source>
        <dbReference type="Proteomes" id="UP000607653"/>
    </source>
</evidence>
<keyword evidence="3" id="KW-1185">Reference proteome</keyword>
<sequence length="26" mass="3056">MNLIRKHVTLLKPIFLDSVDCIIMKN</sequence>
<dbReference type="EMBL" id="DUZY01000001">
    <property type="protein sequence ID" value="DAD25044.1"/>
    <property type="molecule type" value="Genomic_DNA"/>
</dbReference>
<protein>
    <recommendedName>
        <fullName evidence="1">PFU domain-containing protein</fullName>
    </recommendedName>
</protein>
<feature type="domain" description="PFU" evidence="1">
    <location>
        <begin position="1"/>
        <end position="26"/>
    </location>
</feature>
<accession>A0A822XTU7</accession>
<name>A0A822XTU7_NELNU</name>
<comment type="caution">
    <text evidence="2">The sequence shown here is derived from an EMBL/GenBank/DDBJ whole genome shotgun (WGS) entry which is preliminary data.</text>
</comment>
<evidence type="ECO:0000259" key="1">
    <source>
        <dbReference type="PROSITE" id="PS51394"/>
    </source>
</evidence>
<dbReference type="AlphaFoldDB" id="A0A822XTU7"/>